<evidence type="ECO:0000313" key="2">
    <source>
        <dbReference type="Proteomes" id="UP000275048"/>
    </source>
</evidence>
<dbReference type="Proteomes" id="UP000275048">
    <property type="component" value="Unassembled WGS sequence"/>
</dbReference>
<keyword evidence="2" id="KW-1185">Reference proteome</keyword>
<sequence length="116" mass="12601">MGQDDRARGRELLDEIAPGLLSRADVAKGRMFGSEGLSVRGKFFAFTSSRGDLVVKLDGERIEQLGLDNMVMRGRPMREWAVVPLAEGADRWRAVAEEAYGFVDSITPGGDAVGSE</sequence>
<dbReference type="AlphaFoldDB" id="A0A3M8AMH9"/>
<dbReference type="EMBL" id="RHHB01000001">
    <property type="protein sequence ID" value="RNB52406.1"/>
    <property type="molecule type" value="Genomic_DNA"/>
</dbReference>
<accession>A0A3M8AMH9</accession>
<protein>
    <recommendedName>
        <fullName evidence="3">TfoX N-terminal domain-containing protein</fullName>
    </recommendedName>
</protein>
<proteinExistence type="predicted"/>
<evidence type="ECO:0008006" key="3">
    <source>
        <dbReference type="Google" id="ProtNLM"/>
    </source>
</evidence>
<organism evidence="1 2">
    <name type="scientific">Agromyces tardus</name>
    <dbReference type="NCBI Taxonomy" id="2583849"/>
    <lineage>
        <taxon>Bacteria</taxon>
        <taxon>Bacillati</taxon>
        <taxon>Actinomycetota</taxon>
        <taxon>Actinomycetes</taxon>
        <taxon>Micrococcales</taxon>
        <taxon>Microbacteriaceae</taxon>
        <taxon>Agromyces</taxon>
    </lineage>
</organism>
<evidence type="ECO:0000313" key="1">
    <source>
        <dbReference type="EMBL" id="RNB52406.1"/>
    </source>
</evidence>
<dbReference type="OrthoDB" id="8779526at2"/>
<comment type="caution">
    <text evidence="1">The sequence shown here is derived from an EMBL/GenBank/DDBJ whole genome shotgun (WGS) entry which is preliminary data.</text>
</comment>
<name>A0A3M8AMH9_9MICO</name>
<reference evidence="1 2" key="1">
    <citation type="submission" date="2018-10" db="EMBL/GenBank/DDBJ databases">
        <title>Isolation, diversity and antibacterial activity of antinobacteria from the wheat rhizosphere soil.</title>
        <authorList>
            <person name="Sun T."/>
        </authorList>
    </citation>
    <scope>NUCLEOTIDE SEQUENCE [LARGE SCALE GENOMIC DNA]</scope>
    <source>
        <strain evidence="1 2">SJ-23</strain>
    </source>
</reference>
<gene>
    <name evidence="1" type="ORF">EDM22_01520</name>
</gene>
<dbReference type="SUPFAM" id="SSF159894">
    <property type="entry name" value="YgaC/TfoX-N like"/>
    <property type="match status" value="1"/>
</dbReference>
<dbReference type="RefSeq" id="WP_122935242.1">
    <property type="nucleotide sequence ID" value="NZ_JBHSNT010000007.1"/>
</dbReference>